<evidence type="ECO:0000313" key="3">
    <source>
        <dbReference type="Proteomes" id="UP000290572"/>
    </source>
</evidence>
<dbReference type="EMBL" id="QBIY01012702">
    <property type="protein sequence ID" value="RXN18708.1"/>
    <property type="molecule type" value="Genomic_DNA"/>
</dbReference>
<evidence type="ECO:0000313" key="2">
    <source>
        <dbReference type="EMBL" id="RXN18708.1"/>
    </source>
</evidence>
<protein>
    <submittedName>
        <fullName evidence="1">Uncharacterized protein</fullName>
    </submittedName>
</protein>
<name>A0A498LPE6_LABRO</name>
<sequence>MGLSSRCGRGGGREQRELRARTICFCGGEHQSQEEHGGRSPFTGDTLHMGLIFLQDGILQTFGSPS</sequence>
<gene>
    <name evidence="1" type="ORF">ROHU_011019</name>
    <name evidence="2" type="ORF">ROHU_026001</name>
</gene>
<reference evidence="1 3" key="1">
    <citation type="submission" date="2018-03" db="EMBL/GenBank/DDBJ databases">
        <title>Draft genome sequence of Rohu Carp (Labeo rohita).</title>
        <authorList>
            <person name="Das P."/>
            <person name="Kushwaha B."/>
            <person name="Joshi C.G."/>
            <person name="Kumar D."/>
            <person name="Nagpure N.S."/>
            <person name="Sahoo L."/>
            <person name="Das S.P."/>
            <person name="Bit A."/>
            <person name="Patnaik S."/>
            <person name="Meher P.K."/>
            <person name="Jayasankar P."/>
            <person name="Koringa P.G."/>
            <person name="Patel N.V."/>
            <person name="Hinsu A.T."/>
            <person name="Kumar R."/>
            <person name="Pandey M."/>
            <person name="Agarwal S."/>
            <person name="Srivastava S."/>
            <person name="Singh M."/>
            <person name="Iquebal M.A."/>
            <person name="Jaiswal S."/>
            <person name="Angadi U.B."/>
            <person name="Kumar N."/>
            <person name="Raza M."/>
            <person name="Shah T.M."/>
            <person name="Rai A."/>
            <person name="Jena J.K."/>
        </authorList>
    </citation>
    <scope>NUCLEOTIDE SEQUENCE [LARGE SCALE GENOMIC DNA]</scope>
    <source>
        <strain evidence="1">DASCIFA01</strain>
        <tissue evidence="1">Testis</tissue>
    </source>
</reference>
<proteinExistence type="predicted"/>
<organism evidence="1 3">
    <name type="scientific">Labeo rohita</name>
    <name type="common">Indian major carp</name>
    <name type="synonym">Cyprinus rohita</name>
    <dbReference type="NCBI Taxonomy" id="84645"/>
    <lineage>
        <taxon>Eukaryota</taxon>
        <taxon>Metazoa</taxon>
        <taxon>Chordata</taxon>
        <taxon>Craniata</taxon>
        <taxon>Vertebrata</taxon>
        <taxon>Euteleostomi</taxon>
        <taxon>Actinopterygii</taxon>
        <taxon>Neopterygii</taxon>
        <taxon>Teleostei</taxon>
        <taxon>Ostariophysi</taxon>
        <taxon>Cypriniformes</taxon>
        <taxon>Cyprinidae</taxon>
        <taxon>Labeoninae</taxon>
        <taxon>Labeonini</taxon>
        <taxon>Labeo</taxon>
    </lineage>
</organism>
<dbReference type="AlphaFoldDB" id="A0A498LPE6"/>
<dbReference type="Proteomes" id="UP000290572">
    <property type="component" value="Unassembled WGS sequence"/>
</dbReference>
<accession>A0A498LPE6</accession>
<dbReference type="EMBL" id="QBIY01013274">
    <property type="protein sequence ID" value="RXN09503.1"/>
    <property type="molecule type" value="Genomic_DNA"/>
</dbReference>
<keyword evidence="3" id="KW-1185">Reference proteome</keyword>
<comment type="caution">
    <text evidence="1">The sequence shown here is derived from an EMBL/GenBank/DDBJ whole genome shotgun (WGS) entry which is preliminary data.</text>
</comment>
<evidence type="ECO:0000313" key="1">
    <source>
        <dbReference type="EMBL" id="RXN09503.1"/>
    </source>
</evidence>